<accession>A0A8T0BKY1</accession>
<sequence length="168" mass="20367">MFSLLCRNGLGYNYEDYYEFSDNDIRDGDQQQSRNKLRWEKIFIMLEDSHMMQKMLLQANEELKMEISSLRNHIQKITCDISASYLRDLEETCRSINLQQNIGVDQNKTRLMKPDVQQDSSVQQLEETDEVKKKQKMEELKSVEMMDKTEKKMEKDKWWSWTNWGFWR</sequence>
<dbReference type="AlphaFoldDB" id="A0A8T0BKY1"/>
<evidence type="ECO:0000313" key="1">
    <source>
        <dbReference type="EMBL" id="KAF7706030.1"/>
    </source>
</evidence>
<dbReference type="EMBL" id="JABFDY010000006">
    <property type="protein sequence ID" value="KAF7706030.1"/>
    <property type="molecule type" value="Genomic_DNA"/>
</dbReference>
<name>A0A8T0BKY1_SILME</name>
<keyword evidence="2" id="KW-1185">Reference proteome</keyword>
<organism evidence="1 2">
    <name type="scientific">Silurus meridionalis</name>
    <name type="common">Southern catfish</name>
    <name type="synonym">Silurus soldatovi meridionalis</name>
    <dbReference type="NCBI Taxonomy" id="175797"/>
    <lineage>
        <taxon>Eukaryota</taxon>
        <taxon>Metazoa</taxon>
        <taxon>Chordata</taxon>
        <taxon>Craniata</taxon>
        <taxon>Vertebrata</taxon>
        <taxon>Euteleostomi</taxon>
        <taxon>Actinopterygii</taxon>
        <taxon>Neopterygii</taxon>
        <taxon>Teleostei</taxon>
        <taxon>Ostariophysi</taxon>
        <taxon>Siluriformes</taxon>
        <taxon>Siluridae</taxon>
        <taxon>Silurus</taxon>
    </lineage>
</organism>
<proteinExistence type="predicted"/>
<reference evidence="1" key="1">
    <citation type="submission" date="2020-08" db="EMBL/GenBank/DDBJ databases">
        <title>Chromosome-level assembly of Southern catfish (Silurus meridionalis) provides insights into visual adaptation to the nocturnal and benthic lifestyles.</title>
        <authorList>
            <person name="Zhang Y."/>
            <person name="Wang D."/>
            <person name="Peng Z."/>
        </authorList>
    </citation>
    <scope>NUCLEOTIDE SEQUENCE</scope>
    <source>
        <strain evidence="1">SWU-2019-XX</strain>
        <tissue evidence="1">Muscle</tissue>
    </source>
</reference>
<comment type="caution">
    <text evidence="1">The sequence shown here is derived from an EMBL/GenBank/DDBJ whole genome shotgun (WGS) entry which is preliminary data.</text>
</comment>
<evidence type="ECO:0000313" key="2">
    <source>
        <dbReference type="Proteomes" id="UP000606274"/>
    </source>
</evidence>
<dbReference type="Proteomes" id="UP000606274">
    <property type="component" value="Unassembled WGS sequence"/>
</dbReference>
<protein>
    <submittedName>
        <fullName evidence="1">Uncharacterized protein</fullName>
    </submittedName>
</protein>
<gene>
    <name evidence="1" type="ORF">HF521_019284</name>
</gene>